<feature type="repeat" description="WD" evidence="6">
    <location>
        <begin position="122"/>
        <end position="163"/>
    </location>
</feature>
<evidence type="ECO:0000313" key="9">
    <source>
        <dbReference type="Proteomes" id="UP001314263"/>
    </source>
</evidence>
<feature type="domain" description="U3 small nucleolar RNA-associated protein 15 C-terminal" evidence="7">
    <location>
        <begin position="368"/>
        <end position="510"/>
    </location>
</feature>
<evidence type="ECO:0000256" key="5">
    <source>
        <dbReference type="ARBA" id="ARBA00023242"/>
    </source>
</evidence>
<evidence type="ECO:0000256" key="6">
    <source>
        <dbReference type="PROSITE-ProRule" id="PRU00221"/>
    </source>
</evidence>
<evidence type="ECO:0000256" key="2">
    <source>
        <dbReference type="ARBA" id="ARBA00022552"/>
    </source>
</evidence>
<keyword evidence="5" id="KW-0539">Nucleus</keyword>
<keyword evidence="9" id="KW-1185">Reference proteome</keyword>
<proteinExistence type="predicted"/>
<dbReference type="SUPFAM" id="SSF50978">
    <property type="entry name" value="WD40 repeat-like"/>
    <property type="match status" value="1"/>
</dbReference>
<evidence type="ECO:0000256" key="4">
    <source>
        <dbReference type="ARBA" id="ARBA00022737"/>
    </source>
</evidence>
<accession>A0AAV1IB75</accession>
<dbReference type="InterPro" id="IPR018983">
    <property type="entry name" value="U3_snoRNA-assocProt_15_C"/>
</dbReference>
<dbReference type="PANTHER" id="PTHR19924">
    <property type="entry name" value="UTP15 U3 SMALL NUCLEOLAR RNA-ASSOCIATED PROTEIN 15 FAMILY MEMBER"/>
    <property type="match status" value="1"/>
</dbReference>
<name>A0AAV1IB75_9CHLO</name>
<feature type="repeat" description="WD" evidence="6">
    <location>
        <begin position="164"/>
        <end position="206"/>
    </location>
</feature>
<dbReference type="PROSITE" id="PS50082">
    <property type="entry name" value="WD_REPEATS_2"/>
    <property type="match status" value="2"/>
</dbReference>
<sequence>MDDQPSHFQKTLIKQYPARTAAETAESRYWRRFRAPDVSQQVGAVTSIDFSPLYPYNYAVTSSTRVIIFDARNRHPLTTLSRFKDKAYSGTFRSDGRLLVAGGETGHVQVFDPQKQTLLRQLRGHQRPVHTTRFAPDKMHVLSGSDDATVRWWDITAGEQLFRLDGHTDYIRSSACSPSSPDTWATGSYDHTCKVWDVRSQQCTMTLEHGAPVEATAFLPGGSLLATAGGTEIRIWNLLAGGQLLARMANHQKTVTSLCSANSAGPAATSAPRLLSGSLDGHVKVYELDSFKVTHATKYPGPILSVAISPNAALLAVGLADGHLYVRRHTHNKGAVPGLPGAPTKVRTPFQRRLTAANYRYFMRGGNEKAAPGDVRVQPPDQKKLAPYDQMLRRFEYRAALDAALKTEQVEVVANVLEELAARSGLGAALGGRDAQQLVPLLAHLQKHIVDPRHANLFIGILNRVLDAYGPALGVSEDVDMKIRQVREQVKLEAKLQSTLLRLQGSLEPILAVALAARMPAVEE</sequence>
<dbReference type="GO" id="GO:0045943">
    <property type="term" value="P:positive regulation of transcription by RNA polymerase I"/>
    <property type="evidence" value="ECO:0007669"/>
    <property type="project" value="TreeGrafter"/>
</dbReference>
<dbReference type="InterPro" id="IPR036322">
    <property type="entry name" value="WD40_repeat_dom_sf"/>
</dbReference>
<evidence type="ECO:0000313" key="8">
    <source>
        <dbReference type="EMBL" id="CAK0783260.1"/>
    </source>
</evidence>
<evidence type="ECO:0000256" key="1">
    <source>
        <dbReference type="ARBA" id="ARBA00004604"/>
    </source>
</evidence>
<reference evidence="8 9" key="1">
    <citation type="submission" date="2023-10" db="EMBL/GenBank/DDBJ databases">
        <authorList>
            <person name="Maclean D."/>
            <person name="Macfadyen A."/>
        </authorList>
    </citation>
    <scope>NUCLEOTIDE SEQUENCE [LARGE SCALE GENOMIC DNA]</scope>
</reference>
<dbReference type="InterPro" id="IPR001680">
    <property type="entry name" value="WD40_rpt"/>
</dbReference>
<dbReference type="SMART" id="SM00320">
    <property type="entry name" value="WD40"/>
    <property type="match status" value="7"/>
</dbReference>
<dbReference type="PANTHER" id="PTHR19924:SF26">
    <property type="entry name" value="U3 SMALL NUCLEOLAR RNA-ASSOCIATED PROTEIN 15 HOMOLOG"/>
    <property type="match status" value="1"/>
</dbReference>
<dbReference type="CDD" id="cd00200">
    <property type="entry name" value="WD40"/>
    <property type="match status" value="1"/>
</dbReference>
<keyword evidence="4" id="KW-0677">Repeat</keyword>
<dbReference type="Proteomes" id="UP001314263">
    <property type="component" value="Unassembled WGS sequence"/>
</dbReference>
<comment type="caution">
    <text evidence="8">The sequence shown here is derived from an EMBL/GenBank/DDBJ whole genome shotgun (WGS) entry which is preliminary data.</text>
</comment>
<evidence type="ECO:0000259" key="7">
    <source>
        <dbReference type="Pfam" id="PF09384"/>
    </source>
</evidence>
<dbReference type="Pfam" id="PF00400">
    <property type="entry name" value="WD40"/>
    <property type="match status" value="4"/>
</dbReference>
<dbReference type="InterPro" id="IPR020472">
    <property type="entry name" value="WD40_PAC1"/>
</dbReference>
<dbReference type="GO" id="GO:0006364">
    <property type="term" value="P:rRNA processing"/>
    <property type="evidence" value="ECO:0007669"/>
    <property type="project" value="UniProtKB-KW"/>
</dbReference>
<dbReference type="PRINTS" id="PR00320">
    <property type="entry name" value="GPROTEINBRPT"/>
</dbReference>
<dbReference type="PROSITE" id="PS50294">
    <property type="entry name" value="WD_REPEATS_REGION"/>
    <property type="match status" value="2"/>
</dbReference>
<dbReference type="Gene3D" id="2.130.10.10">
    <property type="entry name" value="YVTN repeat-like/Quinoprotein amine dehydrogenase"/>
    <property type="match status" value="3"/>
</dbReference>
<dbReference type="InterPro" id="IPR015943">
    <property type="entry name" value="WD40/YVTN_repeat-like_dom_sf"/>
</dbReference>
<keyword evidence="3 6" id="KW-0853">WD repeat</keyword>
<organism evidence="8 9">
    <name type="scientific">Coccomyxa viridis</name>
    <dbReference type="NCBI Taxonomy" id="1274662"/>
    <lineage>
        <taxon>Eukaryota</taxon>
        <taxon>Viridiplantae</taxon>
        <taxon>Chlorophyta</taxon>
        <taxon>core chlorophytes</taxon>
        <taxon>Trebouxiophyceae</taxon>
        <taxon>Trebouxiophyceae incertae sedis</taxon>
        <taxon>Coccomyxaceae</taxon>
        <taxon>Coccomyxa</taxon>
    </lineage>
</organism>
<dbReference type="GO" id="GO:0005730">
    <property type="term" value="C:nucleolus"/>
    <property type="evidence" value="ECO:0007669"/>
    <property type="project" value="UniProtKB-SubCell"/>
</dbReference>
<dbReference type="Pfam" id="PF09384">
    <property type="entry name" value="UTP15_C"/>
    <property type="match status" value="1"/>
</dbReference>
<dbReference type="EMBL" id="CAUYUE010000008">
    <property type="protein sequence ID" value="CAK0783260.1"/>
    <property type="molecule type" value="Genomic_DNA"/>
</dbReference>
<gene>
    <name evidence="8" type="ORF">CVIRNUC_006459</name>
</gene>
<comment type="subcellular location">
    <subcellularLocation>
        <location evidence="1">Nucleus</location>
        <location evidence="1">Nucleolus</location>
    </subcellularLocation>
</comment>
<protein>
    <recommendedName>
        <fullName evidence="7">U3 small nucleolar RNA-associated protein 15 C-terminal domain-containing protein</fullName>
    </recommendedName>
</protein>
<evidence type="ECO:0000256" key="3">
    <source>
        <dbReference type="ARBA" id="ARBA00022574"/>
    </source>
</evidence>
<dbReference type="AlphaFoldDB" id="A0AAV1IB75"/>
<keyword evidence="2" id="KW-0698">rRNA processing</keyword>